<dbReference type="Proteomes" id="UP000537188">
    <property type="component" value="Unassembled WGS sequence"/>
</dbReference>
<dbReference type="AlphaFoldDB" id="A0A7Y8FIK6"/>
<feature type="signal peptide" evidence="1">
    <location>
        <begin position="1"/>
        <end position="26"/>
    </location>
</feature>
<evidence type="ECO:0000313" key="2">
    <source>
        <dbReference type="EMBL" id="NWE79296.1"/>
    </source>
</evidence>
<dbReference type="NCBIfam" id="NF041562">
    <property type="entry name" value="PraB"/>
    <property type="match status" value="1"/>
</dbReference>
<dbReference type="RefSeq" id="WP_177115859.1">
    <property type="nucleotide sequence ID" value="NZ_JACARF010000050.1"/>
</dbReference>
<accession>A0A7Y8FIK6</accession>
<reference evidence="2 3" key="1">
    <citation type="submission" date="2020-04" db="EMBL/GenBank/DDBJ databases">
        <title>Molecular characterization of pseudomonads from Agaricus bisporus reveal novel blotch 2 pathogens in Western Europe.</title>
        <authorList>
            <person name="Taparia T."/>
            <person name="Krijger M."/>
            <person name="Haynes E."/>
            <person name="Elpinstone J.G."/>
            <person name="Noble R."/>
            <person name="Van Der Wolf J."/>
        </authorList>
    </citation>
    <scope>NUCLEOTIDE SEQUENCE [LARGE SCALE GENOMIC DNA]</scope>
    <source>
        <strain evidence="2 3">IPO3781</strain>
    </source>
</reference>
<dbReference type="EMBL" id="JACARF010000050">
    <property type="protein sequence ID" value="NWE79296.1"/>
    <property type="molecule type" value="Genomic_DNA"/>
</dbReference>
<name>A0A7Y8FIK6_9PSED</name>
<proteinExistence type="predicted"/>
<gene>
    <name evidence="2" type="ORF">HX828_27425</name>
</gene>
<organism evidence="2 3">
    <name type="scientific">Pseudomonas yamanorum</name>
    <dbReference type="NCBI Taxonomy" id="515393"/>
    <lineage>
        <taxon>Bacteria</taxon>
        <taxon>Pseudomonadati</taxon>
        <taxon>Pseudomonadota</taxon>
        <taxon>Gammaproteobacteria</taxon>
        <taxon>Pseudomonadales</taxon>
        <taxon>Pseudomonadaceae</taxon>
        <taxon>Pseudomonas</taxon>
    </lineage>
</organism>
<sequence>MQSLVKTALLGSMLAALGVASSMAVAAGFSPPGPFSGTNGSVVLKLPSTFQAPMTCGLSLSGAIDANGVAIISSAVPATNGLCPLLKVTGLPWTVNLSSTTQGSLNNIGFSMAKLGVPGDSVCGPVNVVVSWDNSTHVLSATNQAMSGYCTLVSLNATLTGSLTTNP</sequence>
<keyword evidence="1" id="KW-0732">Signal</keyword>
<evidence type="ECO:0000256" key="1">
    <source>
        <dbReference type="SAM" id="SignalP"/>
    </source>
</evidence>
<comment type="caution">
    <text evidence="2">The sequence shown here is derived from an EMBL/GenBank/DDBJ whole genome shotgun (WGS) entry which is preliminary data.</text>
</comment>
<evidence type="ECO:0000313" key="3">
    <source>
        <dbReference type="Proteomes" id="UP000537188"/>
    </source>
</evidence>
<feature type="chain" id="PRO_5031520210" evidence="1">
    <location>
        <begin position="27"/>
        <end position="167"/>
    </location>
</feature>
<protein>
    <submittedName>
        <fullName evidence="2">Protein activator of alkane oxidation PraB</fullName>
    </submittedName>
</protein>